<dbReference type="RefSeq" id="WP_175361915.1">
    <property type="nucleotide sequence ID" value="NZ_JABFMR010000003.1"/>
</dbReference>
<accession>A0A7Y6DGB4</accession>
<sequence length="208" mass="22420">MRKAFGLALLSASIITVAGCGDSQQASPKPAAAVQAEALAPMHFATVDAMIEDFGDYSAENGSFVLESSEPLKVQFAPTVVPGDLPENIEREVRRAALYGVFRTLIHTDAGAVAVTSVPNETTFNPHSTRLLEKPRLTISTTREQALQAVKSLVDAQQLSELVMPERAGTIQLDNWRKDFEDLYFKDEGQKALLQALQASGAAVSFKG</sequence>
<keyword evidence="1" id="KW-0732">Signal</keyword>
<feature type="chain" id="PRO_5030610941" description="Lipoprotein" evidence="1">
    <location>
        <begin position="19"/>
        <end position="208"/>
    </location>
</feature>
<organism evidence="2 3">
    <name type="scientific">Pseudomonas corrugata</name>
    <dbReference type="NCBI Taxonomy" id="47879"/>
    <lineage>
        <taxon>Bacteria</taxon>
        <taxon>Pseudomonadati</taxon>
        <taxon>Pseudomonadota</taxon>
        <taxon>Gammaproteobacteria</taxon>
        <taxon>Pseudomonadales</taxon>
        <taxon>Pseudomonadaceae</taxon>
        <taxon>Pseudomonas</taxon>
    </lineage>
</organism>
<dbReference type="EMBL" id="JABFMR010000003">
    <property type="protein sequence ID" value="NUT85916.1"/>
    <property type="molecule type" value="Genomic_DNA"/>
</dbReference>
<protein>
    <recommendedName>
        <fullName evidence="4">Lipoprotein</fullName>
    </recommendedName>
</protein>
<evidence type="ECO:0008006" key="4">
    <source>
        <dbReference type="Google" id="ProtNLM"/>
    </source>
</evidence>
<gene>
    <name evidence="2" type="ORF">HNO91_05770</name>
</gene>
<dbReference type="PROSITE" id="PS51257">
    <property type="entry name" value="PROKAR_LIPOPROTEIN"/>
    <property type="match status" value="1"/>
</dbReference>
<feature type="signal peptide" evidence="1">
    <location>
        <begin position="1"/>
        <end position="18"/>
    </location>
</feature>
<dbReference type="Proteomes" id="UP000536720">
    <property type="component" value="Unassembled WGS sequence"/>
</dbReference>
<evidence type="ECO:0000313" key="3">
    <source>
        <dbReference type="Proteomes" id="UP000536720"/>
    </source>
</evidence>
<dbReference type="AlphaFoldDB" id="A0A7Y6DGB4"/>
<evidence type="ECO:0000313" key="2">
    <source>
        <dbReference type="EMBL" id="NUT85916.1"/>
    </source>
</evidence>
<name>A0A7Y6DGB4_9PSED</name>
<reference evidence="2 3" key="1">
    <citation type="journal article" date="2020" name="Front. Plant Sci.">
        <title>Isolation of Rhizosphere Bacteria That Improve Quality and Water Stress Tolerance in Greenhouse Ornamentals.</title>
        <authorList>
            <person name="Nordstedt N.P."/>
            <person name="Jones M.L."/>
        </authorList>
    </citation>
    <scope>NUCLEOTIDE SEQUENCE [LARGE SCALE GENOMIC DNA]</scope>
    <source>
        <strain evidence="2 3">C7D2</strain>
    </source>
</reference>
<comment type="caution">
    <text evidence="2">The sequence shown here is derived from an EMBL/GenBank/DDBJ whole genome shotgun (WGS) entry which is preliminary data.</text>
</comment>
<evidence type="ECO:0000256" key="1">
    <source>
        <dbReference type="SAM" id="SignalP"/>
    </source>
</evidence>
<proteinExistence type="predicted"/>